<sequence length="147" mass="15911">MQDTRDAAYRPLKERRGDVGHATALLFASQGVAPSDPDPFLKAVDAHFRSRVGRSMTDRELETAEVCRLRGGADDEAARVIAKSLRGIGNALAWKTLSDQREAQATGAVAAEVRCSSAIRPLRRRRPRASREGPSSSSPTRSLLTLG</sequence>
<proteinExistence type="predicted"/>
<feature type="compositionally biased region" description="Low complexity" evidence="1">
    <location>
        <begin position="132"/>
        <end position="147"/>
    </location>
</feature>
<evidence type="ECO:0008006" key="4">
    <source>
        <dbReference type="Google" id="ProtNLM"/>
    </source>
</evidence>
<feature type="region of interest" description="Disordered" evidence="1">
    <location>
        <begin position="119"/>
        <end position="147"/>
    </location>
</feature>
<name>A0ABZ2L1L8_9BACT</name>
<protein>
    <recommendedName>
        <fullName evidence="4">HhH-GPD domain-containing protein</fullName>
    </recommendedName>
</protein>
<dbReference type="RefSeq" id="WP_394834481.1">
    <property type="nucleotide sequence ID" value="NZ_CP089929.1"/>
</dbReference>
<evidence type="ECO:0000313" key="3">
    <source>
        <dbReference type="Proteomes" id="UP001374803"/>
    </source>
</evidence>
<gene>
    <name evidence="2" type="ORF">LVJ94_49105</name>
</gene>
<dbReference type="EMBL" id="CP089983">
    <property type="protein sequence ID" value="WXB04839.1"/>
    <property type="molecule type" value="Genomic_DNA"/>
</dbReference>
<reference evidence="2" key="1">
    <citation type="submission" date="2021-12" db="EMBL/GenBank/DDBJ databases">
        <title>Discovery of the Pendulisporaceae a myxobacterial family with distinct sporulation behavior and unique specialized metabolism.</title>
        <authorList>
            <person name="Garcia R."/>
            <person name="Popoff A."/>
            <person name="Bader C.D."/>
            <person name="Loehr J."/>
            <person name="Walesch S."/>
            <person name="Walt C."/>
            <person name="Boldt J."/>
            <person name="Bunk B."/>
            <person name="Haeckl F.J.F.P.J."/>
            <person name="Gunesch A.P."/>
            <person name="Birkelbach J."/>
            <person name="Nuebel U."/>
            <person name="Pietschmann T."/>
            <person name="Bach T."/>
            <person name="Mueller R."/>
        </authorList>
    </citation>
    <scope>NUCLEOTIDE SEQUENCE</scope>
    <source>
        <strain evidence="2">MSr11367</strain>
    </source>
</reference>
<evidence type="ECO:0000313" key="2">
    <source>
        <dbReference type="EMBL" id="WXB04839.1"/>
    </source>
</evidence>
<accession>A0ABZ2L1L8</accession>
<evidence type="ECO:0000256" key="1">
    <source>
        <dbReference type="SAM" id="MobiDB-lite"/>
    </source>
</evidence>
<dbReference type="Proteomes" id="UP001374803">
    <property type="component" value="Chromosome"/>
</dbReference>
<keyword evidence="3" id="KW-1185">Reference proteome</keyword>
<organism evidence="2 3">
    <name type="scientific">Pendulispora rubella</name>
    <dbReference type="NCBI Taxonomy" id="2741070"/>
    <lineage>
        <taxon>Bacteria</taxon>
        <taxon>Pseudomonadati</taxon>
        <taxon>Myxococcota</taxon>
        <taxon>Myxococcia</taxon>
        <taxon>Myxococcales</taxon>
        <taxon>Sorangiineae</taxon>
        <taxon>Pendulisporaceae</taxon>
        <taxon>Pendulispora</taxon>
    </lineage>
</organism>